<organism evidence="5">
    <name type="scientific">uncultured Caudovirales phage</name>
    <dbReference type="NCBI Taxonomy" id="2100421"/>
    <lineage>
        <taxon>Viruses</taxon>
        <taxon>Duplodnaviria</taxon>
        <taxon>Heunggongvirae</taxon>
        <taxon>Uroviricota</taxon>
        <taxon>Caudoviricetes</taxon>
        <taxon>Peduoviridae</taxon>
        <taxon>Maltschvirus</taxon>
        <taxon>Maltschvirus maltsch</taxon>
    </lineage>
</organism>
<reference evidence="5" key="1">
    <citation type="submission" date="2020-05" db="EMBL/GenBank/DDBJ databases">
        <authorList>
            <person name="Chiriac C."/>
            <person name="Salcher M."/>
            <person name="Ghai R."/>
            <person name="Kavagutti S V."/>
        </authorList>
    </citation>
    <scope>NUCLEOTIDE SEQUENCE</scope>
</reference>
<dbReference type="EMBL" id="LR796798">
    <property type="protein sequence ID" value="CAB4166983.1"/>
    <property type="molecule type" value="Genomic_DNA"/>
</dbReference>
<protein>
    <submittedName>
        <fullName evidence="5">Uncharacterized protein</fullName>
    </submittedName>
</protein>
<dbReference type="EMBL" id="LR796924">
    <property type="protein sequence ID" value="CAB4174768.1"/>
    <property type="molecule type" value="Genomic_DNA"/>
</dbReference>
<sequence length="127" mass="13874">MSLNTSKHAGDRSFERNVDWKLANHVIRTGGQTEQEDGSILHVARDPNNLDHRIKVVTTPHPKKIITVIRDTSVPFAEEQAQGKAEVKATAEAKTKADTSAARQAAQRAKKKARSAAASNKQPKGKK</sequence>
<evidence type="ECO:0000313" key="6">
    <source>
        <dbReference type="EMBL" id="CAB4193349.1"/>
    </source>
</evidence>
<dbReference type="EMBL" id="LR796979">
    <property type="protein sequence ID" value="CAB4179345.1"/>
    <property type="molecule type" value="Genomic_DNA"/>
</dbReference>
<evidence type="ECO:0000313" key="4">
    <source>
        <dbReference type="EMBL" id="CAB4179345.1"/>
    </source>
</evidence>
<dbReference type="EMBL" id="LR797196">
    <property type="protein sequence ID" value="CAB4193349.1"/>
    <property type="molecule type" value="Genomic_DNA"/>
</dbReference>
<name>A0A6J5QWZ8_9CAUD</name>
<evidence type="ECO:0000313" key="5">
    <source>
        <dbReference type="EMBL" id="CAB4189120.1"/>
    </source>
</evidence>
<dbReference type="EMBL" id="LR798433">
    <property type="protein sequence ID" value="CAB5231424.1"/>
    <property type="molecule type" value="Genomic_DNA"/>
</dbReference>
<evidence type="ECO:0000313" key="2">
    <source>
        <dbReference type="EMBL" id="CAB4166983.1"/>
    </source>
</evidence>
<feature type="compositionally biased region" description="Low complexity" evidence="1">
    <location>
        <begin position="98"/>
        <end position="107"/>
    </location>
</feature>
<evidence type="ECO:0000313" key="3">
    <source>
        <dbReference type="EMBL" id="CAB4174768.1"/>
    </source>
</evidence>
<accession>A0A6J5QWZ8</accession>
<feature type="region of interest" description="Disordered" evidence="1">
    <location>
        <begin position="91"/>
        <end position="127"/>
    </location>
</feature>
<gene>
    <name evidence="4" type="ORF">UFOVP1034_76</name>
    <name evidence="5" type="ORF">UFOVP1177_76</name>
    <name evidence="6" type="ORF">UFOVP1243_63</name>
    <name evidence="7" type="ORF">UFOVP1581_82</name>
    <name evidence="2" type="ORF">UFOVP854_82</name>
    <name evidence="3" type="ORF">UFOVP964_82</name>
</gene>
<evidence type="ECO:0000313" key="7">
    <source>
        <dbReference type="EMBL" id="CAB5231424.1"/>
    </source>
</evidence>
<dbReference type="EMBL" id="LR797132">
    <property type="protein sequence ID" value="CAB4189120.1"/>
    <property type="molecule type" value="Genomic_DNA"/>
</dbReference>
<proteinExistence type="predicted"/>
<evidence type="ECO:0000256" key="1">
    <source>
        <dbReference type="SAM" id="MobiDB-lite"/>
    </source>
</evidence>